<dbReference type="AlphaFoldDB" id="A0A7J0DM37"/>
<evidence type="ECO:0000256" key="1">
    <source>
        <dbReference type="SAM" id="MobiDB-lite"/>
    </source>
</evidence>
<gene>
    <name evidence="2" type="ORF">Acr_00g0055270</name>
</gene>
<proteinExistence type="predicted"/>
<evidence type="ECO:0000313" key="2">
    <source>
        <dbReference type="EMBL" id="GFS38036.1"/>
    </source>
</evidence>
<keyword evidence="3" id="KW-1185">Reference proteome</keyword>
<sequence>MQSLCSPAYLSAASELYSTVLRSPGLSHNHCVVHQLHSPVYTLVAQFNDPTKGVTPVVLIPVAITEVKLQSHLGLAPSSSSSSSSSPMAAIDGGSPTALHGPASELIVEEDSAPPHMLPILESPTLSPNGSLPSSVTTNPSQDYPHCSHVPAPLLSSSPDSVPLQIIPALFVASLKAGASLSQFM</sequence>
<feature type="region of interest" description="Disordered" evidence="1">
    <location>
        <begin position="75"/>
        <end position="95"/>
    </location>
</feature>
<reference evidence="3" key="1">
    <citation type="submission" date="2019-07" db="EMBL/GenBank/DDBJ databases">
        <title>De Novo Assembly of kiwifruit Actinidia rufa.</title>
        <authorList>
            <person name="Sugita-Konishi S."/>
            <person name="Sato K."/>
            <person name="Mori E."/>
            <person name="Abe Y."/>
            <person name="Kisaki G."/>
            <person name="Hamano K."/>
            <person name="Suezawa K."/>
            <person name="Otani M."/>
            <person name="Fukuda T."/>
            <person name="Manabe T."/>
            <person name="Gomi K."/>
            <person name="Tabuchi M."/>
            <person name="Akimitsu K."/>
            <person name="Kataoka I."/>
        </authorList>
    </citation>
    <scope>NUCLEOTIDE SEQUENCE [LARGE SCALE GENOMIC DNA]</scope>
    <source>
        <strain evidence="3">cv. Fuchu</strain>
    </source>
</reference>
<name>A0A7J0DM37_9ERIC</name>
<feature type="compositionally biased region" description="Polar residues" evidence="1">
    <location>
        <begin position="124"/>
        <end position="142"/>
    </location>
</feature>
<feature type="region of interest" description="Disordered" evidence="1">
    <location>
        <begin position="117"/>
        <end position="145"/>
    </location>
</feature>
<protein>
    <submittedName>
        <fullName evidence="2">Uncharacterized protein</fullName>
    </submittedName>
</protein>
<dbReference type="EMBL" id="BJWL01000299">
    <property type="protein sequence ID" value="GFS38036.1"/>
    <property type="molecule type" value="Genomic_DNA"/>
</dbReference>
<comment type="caution">
    <text evidence="2">The sequence shown here is derived from an EMBL/GenBank/DDBJ whole genome shotgun (WGS) entry which is preliminary data.</text>
</comment>
<evidence type="ECO:0000313" key="3">
    <source>
        <dbReference type="Proteomes" id="UP000585474"/>
    </source>
</evidence>
<dbReference type="Proteomes" id="UP000585474">
    <property type="component" value="Unassembled WGS sequence"/>
</dbReference>
<organism evidence="2 3">
    <name type="scientific">Actinidia rufa</name>
    <dbReference type="NCBI Taxonomy" id="165716"/>
    <lineage>
        <taxon>Eukaryota</taxon>
        <taxon>Viridiplantae</taxon>
        <taxon>Streptophyta</taxon>
        <taxon>Embryophyta</taxon>
        <taxon>Tracheophyta</taxon>
        <taxon>Spermatophyta</taxon>
        <taxon>Magnoliopsida</taxon>
        <taxon>eudicotyledons</taxon>
        <taxon>Gunneridae</taxon>
        <taxon>Pentapetalae</taxon>
        <taxon>asterids</taxon>
        <taxon>Ericales</taxon>
        <taxon>Actinidiaceae</taxon>
        <taxon>Actinidia</taxon>
    </lineage>
</organism>
<accession>A0A7J0DM37</accession>